<dbReference type="Proteomes" id="UP000002009">
    <property type="component" value="Chromosome 2"/>
</dbReference>
<dbReference type="GeneID" id="8240904"/>
<accession>C1DYL8</accession>
<sequence>MSASEAAQAPAFDSPTVQAYITSRRFDFRNPPCAETQRRSINAHGFEGVPSAQGEKHAWDYLSKFRTSVVIGQPLKYQDLQPVWPSWGVCRNH</sequence>
<reference evidence="1 2" key="1">
    <citation type="journal article" date="2009" name="Science">
        <title>Green evolution and dynamic adaptations revealed by genomes of the marine picoeukaryotes Micromonas.</title>
        <authorList>
            <person name="Worden A.Z."/>
            <person name="Lee J.H."/>
            <person name="Mock T."/>
            <person name="Rouze P."/>
            <person name="Simmons M.P."/>
            <person name="Aerts A.L."/>
            <person name="Allen A.E."/>
            <person name="Cuvelier M.L."/>
            <person name="Derelle E."/>
            <person name="Everett M.V."/>
            <person name="Foulon E."/>
            <person name="Grimwood J."/>
            <person name="Gundlach H."/>
            <person name="Henrissat B."/>
            <person name="Napoli C."/>
            <person name="McDonald S.M."/>
            <person name="Parker M.S."/>
            <person name="Rombauts S."/>
            <person name="Salamov A."/>
            <person name="Von Dassow P."/>
            <person name="Badger J.H."/>
            <person name="Coutinho P.M."/>
            <person name="Demir E."/>
            <person name="Dubchak I."/>
            <person name="Gentemann C."/>
            <person name="Eikrem W."/>
            <person name="Gready J.E."/>
            <person name="John U."/>
            <person name="Lanier W."/>
            <person name="Lindquist E.A."/>
            <person name="Lucas S."/>
            <person name="Mayer K.F."/>
            <person name="Moreau H."/>
            <person name="Not F."/>
            <person name="Otillar R."/>
            <person name="Panaud O."/>
            <person name="Pangilinan J."/>
            <person name="Paulsen I."/>
            <person name="Piegu B."/>
            <person name="Poliakov A."/>
            <person name="Robbens S."/>
            <person name="Schmutz J."/>
            <person name="Toulza E."/>
            <person name="Wyss T."/>
            <person name="Zelensky A."/>
            <person name="Zhou K."/>
            <person name="Armbrust E.V."/>
            <person name="Bhattacharya D."/>
            <person name="Goodenough U.W."/>
            <person name="Van de Peer Y."/>
            <person name="Grigoriev I.V."/>
        </authorList>
    </citation>
    <scope>NUCLEOTIDE SEQUENCE [LARGE SCALE GENOMIC DNA]</scope>
    <source>
        <strain evidence="2">RCC299 / NOUM17</strain>
    </source>
</reference>
<gene>
    <name evidence="1" type="ORF">MICPUN_113377</name>
</gene>
<dbReference type="KEGG" id="mis:MICPUN_113377"/>
<dbReference type="InParanoid" id="C1DYL8"/>
<evidence type="ECO:0000313" key="1">
    <source>
        <dbReference type="EMBL" id="ACO61450.1"/>
    </source>
</evidence>
<keyword evidence="2" id="KW-1185">Reference proteome</keyword>
<organism evidence="1 2">
    <name type="scientific">Micromonas commoda (strain RCC299 / NOUM17 / CCMP2709)</name>
    <name type="common">Picoplanktonic green alga</name>
    <dbReference type="NCBI Taxonomy" id="296587"/>
    <lineage>
        <taxon>Eukaryota</taxon>
        <taxon>Viridiplantae</taxon>
        <taxon>Chlorophyta</taxon>
        <taxon>Mamiellophyceae</taxon>
        <taxon>Mamiellales</taxon>
        <taxon>Mamiellaceae</taxon>
        <taxon>Micromonas</taxon>
    </lineage>
</organism>
<protein>
    <submittedName>
        <fullName evidence="1">Uncharacterized protein</fullName>
    </submittedName>
</protein>
<dbReference type="AlphaFoldDB" id="C1DYL8"/>
<name>C1DYL8_MICCC</name>
<evidence type="ECO:0000313" key="2">
    <source>
        <dbReference type="Proteomes" id="UP000002009"/>
    </source>
</evidence>
<dbReference type="RefSeq" id="XP_002500192.1">
    <property type="nucleotide sequence ID" value="XM_002500146.1"/>
</dbReference>
<proteinExistence type="predicted"/>
<dbReference type="EMBL" id="CP001323">
    <property type="protein sequence ID" value="ACO61450.1"/>
    <property type="molecule type" value="Genomic_DNA"/>
</dbReference>